<feature type="domain" description="LTD" evidence="2">
    <location>
        <begin position="362"/>
        <end position="488"/>
    </location>
</feature>
<dbReference type="Proteomes" id="UP000471521">
    <property type="component" value="Unassembled WGS sequence"/>
</dbReference>
<dbReference type="Pfam" id="PF00932">
    <property type="entry name" value="LTD"/>
    <property type="match status" value="1"/>
</dbReference>
<dbReference type="SMART" id="SM00849">
    <property type="entry name" value="Lactamase_B"/>
    <property type="match status" value="1"/>
</dbReference>
<evidence type="ECO:0000313" key="4">
    <source>
        <dbReference type="Proteomes" id="UP000471521"/>
    </source>
</evidence>
<dbReference type="OrthoDB" id="3327at2157"/>
<dbReference type="AlphaFoldDB" id="A0A6B0SNY6"/>
<dbReference type="PANTHER" id="PTHR30619">
    <property type="entry name" value="DNA INTERNALIZATION/COMPETENCE PROTEIN COMEC/REC2"/>
    <property type="match status" value="1"/>
</dbReference>
<feature type="region of interest" description="Disordered" evidence="1">
    <location>
        <begin position="25"/>
        <end position="56"/>
    </location>
</feature>
<gene>
    <name evidence="3" type="ORF">GRX66_11695</name>
</gene>
<dbReference type="PROSITE" id="PS51257">
    <property type="entry name" value="PROKAR_LIPOPROTEIN"/>
    <property type="match status" value="1"/>
</dbReference>
<name>A0A6B0SNY6_9EURY</name>
<dbReference type="CDD" id="cd07731">
    <property type="entry name" value="ComA-like_MBL-fold"/>
    <property type="match status" value="1"/>
</dbReference>
<accession>A0A6B0SNY6</accession>
<dbReference type="InterPro" id="IPR036415">
    <property type="entry name" value="Lamin_tail_dom_sf"/>
</dbReference>
<keyword evidence="4" id="KW-1185">Reference proteome</keyword>
<organism evidence="3 4">
    <name type="scientific">Halobacterium bonnevillei</name>
    <dbReference type="NCBI Taxonomy" id="2692200"/>
    <lineage>
        <taxon>Archaea</taxon>
        <taxon>Methanobacteriati</taxon>
        <taxon>Methanobacteriota</taxon>
        <taxon>Stenosarchaea group</taxon>
        <taxon>Halobacteria</taxon>
        <taxon>Halobacteriales</taxon>
        <taxon>Halobacteriaceae</taxon>
        <taxon>Halobacterium</taxon>
    </lineage>
</organism>
<dbReference type="RefSeq" id="WP_159526726.1">
    <property type="nucleotide sequence ID" value="NZ_WUUU01000094.1"/>
</dbReference>
<dbReference type="InterPro" id="IPR036866">
    <property type="entry name" value="RibonucZ/Hydroxyglut_hydro"/>
</dbReference>
<dbReference type="InterPro" id="IPR001279">
    <property type="entry name" value="Metallo-B-lactamas"/>
</dbReference>
<proteinExistence type="predicted"/>
<dbReference type="EMBL" id="WUUU01000094">
    <property type="protein sequence ID" value="MXR21233.1"/>
    <property type="molecule type" value="Genomic_DNA"/>
</dbReference>
<protein>
    <submittedName>
        <fullName evidence="3">MBL fold metallo-hydrolase</fullName>
    </submittedName>
</protein>
<dbReference type="Gene3D" id="3.60.15.10">
    <property type="entry name" value="Ribonuclease Z/Hydroxyacylglutathione hydrolase-like"/>
    <property type="match status" value="1"/>
</dbReference>
<feature type="compositionally biased region" description="Low complexity" evidence="1">
    <location>
        <begin position="26"/>
        <end position="56"/>
    </location>
</feature>
<dbReference type="SUPFAM" id="SSF74853">
    <property type="entry name" value="Lamin A/C globular tail domain"/>
    <property type="match status" value="1"/>
</dbReference>
<dbReference type="SUPFAM" id="SSF56281">
    <property type="entry name" value="Metallo-hydrolase/oxidoreductase"/>
    <property type="match status" value="1"/>
</dbReference>
<sequence length="488" mass="50624">MDRRRVFGVLAVVVLVTIGGCSGAITDGATTPGTTDSSPGTPGPTTEATTTTSTVSPNGTLSVHFLNVGQGGSTLVVGPTNETMLVDTGDWSDDGEDVIAYLESQDVERIDYLVSTHADADHIGGHAAVIDYVETEGDGVGAVYDPGIASSSQTYQNYLDAVERHDVALYEARAGDRIPFEGVGARVLAPPADYIANGDRNENSLVLHLEFGASSFLLQGDGETASERYLVDEYGAELAATALSASHHGSESSSGSEFLDAADPRVAVVSSAYDSQYGHPDESVLERFAARSIPTYWTATHGNVRMTSNGSALTVATQRNAPTDPLALRDGAPIEPGTDDEVQVRTVVHVDGGTTDPATTTEPATTEPATTGGTTAQGAALSVVEVHADAAGNDNENLDDEYVVFENAGDRSLDLGGWTVADEAGHTYTFPAGFSLGAGARVTLYTGAGADTATSLYWGAGSAVWNNGGDTVVVRTEDGSEVLREAYE</sequence>
<evidence type="ECO:0000259" key="2">
    <source>
        <dbReference type="PROSITE" id="PS51841"/>
    </source>
</evidence>
<evidence type="ECO:0000256" key="1">
    <source>
        <dbReference type="SAM" id="MobiDB-lite"/>
    </source>
</evidence>
<reference evidence="3 4" key="1">
    <citation type="submission" date="2019-12" db="EMBL/GenBank/DDBJ databases">
        <title>Isolation and characterization of three novel carbon monoxide-oxidizing members of Halobacteria from salione crusts and soils.</title>
        <authorList>
            <person name="Myers M.R."/>
            <person name="King G.M."/>
        </authorList>
    </citation>
    <scope>NUCLEOTIDE SEQUENCE [LARGE SCALE GENOMIC DNA]</scope>
    <source>
        <strain evidence="3 4">PCN9</strain>
    </source>
</reference>
<dbReference type="PROSITE" id="PS51841">
    <property type="entry name" value="LTD"/>
    <property type="match status" value="1"/>
</dbReference>
<dbReference type="InterPro" id="IPR001322">
    <property type="entry name" value="Lamin_tail_dom"/>
</dbReference>
<comment type="caution">
    <text evidence="3">The sequence shown here is derived from an EMBL/GenBank/DDBJ whole genome shotgun (WGS) entry which is preliminary data.</text>
</comment>
<dbReference type="InterPro" id="IPR035681">
    <property type="entry name" value="ComA-like_MBL"/>
</dbReference>
<dbReference type="InterPro" id="IPR052159">
    <property type="entry name" value="Competence_DNA_uptake"/>
</dbReference>
<feature type="region of interest" description="Disordered" evidence="1">
    <location>
        <begin position="351"/>
        <end position="373"/>
    </location>
</feature>
<dbReference type="GO" id="GO:0016787">
    <property type="term" value="F:hydrolase activity"/>
    <property type="evidence" value="ECO:0007669"/>
    <property type="project" value="UniProtKB-KW"/>
</dbReference>
<dbReference type="Gene3D" id="2.60.40.1260">
    <property type="entry name" value="Lamin Tail domain"/>
    <property type="match status" value="1"/>
</dbReference>
<keyword evidence="3" id="KW-0378">Hydrolase</keyword>
<dbReference type="Pfam" id="PF00753">
    <property type="entry name" value="Lactamase_B"/>
    <property type="match status" value="1"/>
</dbReference>
<evidence type="ECO:0000313" key="3">
    <source>
        <dbReference type="EMBL" id="MXR21233.1"/>
    </source>
</evidence>
<dbReference type="PANTHER" id="PTHR30619:SF1">
    <property type="entry name" value="RECOMBINATION PROTEIN 2"/>
    <property type="match status" value="1"/>
</dbReference>